<name>A0A078AJQ4_STYLE</name>
<comment type="pathway">
    <text evidence="2">Protein modification; protein glycosylation.</text>
</comment>
<reference evidence="9 10" key="1">
    <citation type="submission" date="2014-06" db="EMBL/GenBank/DDBJ databases">
        <authorList>
            <person name="Swart Estienne"/>
        </authorList>
    </citation>
    <scope>NUCLEOTIDE SEQUENCE [LARGE SCALE GENOMIC DNA]</scope>
    <source>
        <strain evidence="9 10">130c</strain>
    </source>
</reference>
<dbReference type="EMBL" id="CCKQ01010878">
    <property type="protein sequence ID" value="CDW82399.1"/>
    <property type="molecule type" value="Genomic_DNA"/>
</dbReference>
<evidence type="ECO:0000256" key="5">
    <source>
        <dbReference type="ARBA" id="ARBA00022692"/>
    </source>
</evidence>
<evidence type="ECO:0000313" key="9">
    <source>
        <dbReference type="EMBL" id="CDW82399.1"/>
    </source>
</evidence>
<gene>
    <name evidence="9" type="primary">Contig4668.g4981</name>
    <name evidence="9" type="ORF">STYLEM_11431</name>
</gene>
<keyword evidence="10" id="KW-1185">Reference proteome</keyword>
<keyword evidence="7" id="KW-1133">Transmembrane helix</keyword>
<evidence type="ECO:0000313" key="10">
    <source>
        <dbReference type="Proteomes" id="UP000039865"/>
    </source>
</evidence>
<comment type="subcellular location">
    <subcellularLocation>
        <location evidence="1">Endoplasmic reticulum membrane</location>
        <topology evidence="1">Single-pass membrane protein</topology>
    </subcellularLocation>
</comment>
<keyword evidence="6" id="KW-0256">Endoplasmic reticulum</keyword>
<dbReference type="SUPFAM" id="SSF53756">
    <property type="entry name" value="UDP-Glycosyltransferase/glycogen phosphorylase"/>
    <property type="match status" value="1"/>
</dbReference>
<evidence type="ECO:0000256" key="7">
    <source>
        <dbReference type="ARBA" id="ARBA00022989"/>
    </source>
</evidence>
<dbReference type="AlphaFoldDB" id="A0A078AJQ4"/>
<dbReference type="Gene3D" id="3.40.50.2000">
    <property type="entry name" value="Glycogen Phosphorylase B"/>
    <property type="match status" value="1"/>
</dbReference>
<evidence type="ECO:0000256" key="2">
    <source>
        <dbReference type="ARBA" id="ARBA00004922"/>
    </source>
</evidence>
<dbReference type="InParanoid" id="A0A078AJQ4"/>
<evidence type="ECO:0000256" key="4">
    <source>
        <dbReference type="ARBA" id="ARBA00022679"/>
    </source>
</evidence>
<dbReference type="GO" id="GO:0000030">
    <property type="term" value="F:mannosyltransferase activity"/>
    <property type="evidence" value="ECO:0007669"/>
    <property type="project" value="InterPro"/>
</dbReference>
<keyword evidence="4" id="KW-0808">Transferase</keyword>
<keyword evidence="8" id="KW-0472">Membrane</keyword>
<dbReference type="GO" id="GO:0005789">
    <property type="term" value="C:endoplasmic reticulum membrane"/>
    <property type="evidence" value="ECO:0007669"/>
    <property type="project" value="UniProtKB-SubCell"/>
</dbReference>
<accession>A0A078AJQ4</accession>
<proteinExistence type="predicted"/>
<dbReference type="OMA" id="CKLIIDW"/>
<keyword evidence="5" id="KW-0812">Transmembrane</keyword>
<evidence type="ECO:0000256" key="6">
    <source>
        <dbReference type="ARBA" id="ARBA00022824"/>
    </source>
</evidence>
<evidence type="ECO:0000256" key="1">
    <source>
        <dbReference type="ARBA" id="ARBA00004389"/>
    </source>
</evidence>
<evidence type="ECO:0000256" key="3">
    <source>
        <dbReference type="ARBA" id="ARBA00022676"/>
    </source>
</evidence>
<keyword evidence="3" id="KW-0328">Glycosyltransferase</keyword>
<sequence length="425" mass="49645">MIGYRGNSLPQSHLDQESIRPRYLSTKIIDKLKQLPRALYPLYALLRILIQIIQLIIVFQSEHYDYVIMQNPPCIPLMLVLAFLKLTRLNNQKVIIDWHNYGYSIMRVNRVNKYIVALAKIYETKLGKLTGDHHLCVSQAMQIDLVNKFNISNTPHVLYDLATVKFQQLNTQQKHQLFKKLNLNNLGEENNENKSLFTEFNTETKKYQYRQDRPALVLSSTSYTPDEDFMVLINALDQLQIKVDDLRNISKSFTFPKIQLVVTGKGPQKDHYVQIFNEKNKTWKDFNIRTAWLEVDDYPKIVASADLGICLHYSSSGLDLPMKVVDMFSAKTPCLAYKYQCIDELVVDQTNGRVFSNEEDLMEQIFDTIKSFEPQNELGGTESLRKYKKNLEEFSNKKWHPEWVKAFQGRIIANELFRDNKDVKQ</sequence>
<dbReference type="PANTHER" id="PTHR13036">
    <property type="entry name" value="BETA1,4 MANNOSYLTRANSFERASE"/>
    <property type="match status" value="1"/>
</dbReference>
<dbReference type="Pfam" id="PF13692">
    <property type="entry name" value="Glyco_trans_1_4"/>
    <property type="match status" value="1"/>
</dbReference>
<organism evidence="9 10">
    <name type="scientific">Stylonychia lemnae</name>
    <name type="common">Ciliate</name>
    <dbReference type="NCBI Taxonomy" id="5949"/>
    <lineage>
        <taxon>Eukaryota</taxon>
        <taxon>Sar</taxon>
        <taxon>Alveolata</taxon>
        <taxon>Ciliophora</taxon>
        <taxon>Intramacronucleata</taxon>
        <taxon>Spirotrichea</taxon>
        <taxon>Stichotrichia</taxon>
        <taxon>Sporadotrichida</taxon>
        <taxon>Oxytrichidae</taxon>
        <taxon>Stylonychinae</taxon>
        <taxon>Stylonychia</taxon>
    </lineage>
</organism>
<dbReference type="PANTHER" id="PTHR13036:SF0">
    <property type="entry name" value="CHITOBIOSYLDIPHOSPHODOLICHOL BETA-MANNOSYLTRANSFERASE"/>
    <property type="match status" value="1"/>
</dbReference>
<dbReference type="OrthoDB" id="614844at2759"/>
<protein>
    <submittedName>
        <fullName evidence="9">Uncharacterized protein</fullName>
    </submittedName>
</protein>
<evidence type="ECO:0000256" key="8">
    <source>
        <dbReference type="ARBA" id="ARBA00023136"/>
    </source>
</evidence>
<dbReference type="InterPro" id="IPR026051">
    <property type="entry name" value="ALG1-like"/>
</dbReference>
<dbReference type="Proteomes" id="UP000039865">
    <property type="component" value="Unassembled WGS sequence"/>
</dbReference>